<dbReference type="EMBL" id="JAXLQG010000009">
    <property type="protein sequence ID" value="KAK5535738.1"/>
    <property type="molecule type" value="Genomic_DNA"/>
</dbReference>
<evidence type="ECO:0000313" key="2">
    <source>
        <dbReference type="EMBL" id="KAK5535738.1"/>
    </source>
</evidence>
<comment type="caution">
    <text evidence="2">The sequence shown here is derived from an EMBL/GenBank/DDBJ whole genome shotgun (WGS) entry which is preliminary data.</text>
</comment>
<organism evidence="2 3">
    <name type="scientific">Vermiconidia calcicola</name>
    <dbReference type="NCBI Taxonomy" id="1690605"/>
    <lineage>
        <taxon>Eukaryota</taxon>
        <taxon>Fungi</taxon>
        <taxon>Dikarya</taxon>
        <taxon>Ascomycota</taxon>
        <taxon>Pezizomycotina</taxon>
        <taxon>Dothideomycetes</taxon>
        <taxon>Dothideomycetidae</taxon>
        <taxon>Mycosphaerellales</taxon>
        <taxon>Extremaceae</taxon>
        <taxon>Vermiconidia</taxon>
    </lineage>
</organism>
<name>A0AAV9Q9L3_9PEZI</name>
<protein>
    <submittedName>
        <fullName evidence="2">Uncharacterized protein</fullName>
    </submittedName>
</protein>
<evidence type="ECO:0000313" key="3">
    <source>
        <dbReference type="Proteomes" id="UP001345827"/>
    </source>
</evidence>
<proteinExistence type="predicted"/>
<reference evidence="2 3" key="1">
    <citation type="submission" date="2023-06" db="EMBL/GenBank/DDBJ databases">
        <title>Black Yeasts Isolated from many extreme environments.</title>
        <authorList>
            <person name="Coleine C."/>
            <person name="Stajich J.E."/>
            <person name="Selbmann L."/>
        </authorList>
    </citation>
    <scope>NUCLEOTIDE SEQUENCE [LARGE SCALE GENOMIC DNA]</scope>
    <source>
        <strain evidence="2 3">CCFEE 5887</strain>
    </source>
</reference>
<sequence>MRRSRSILSLSLFRYPTAAGNDVHKEGFKVRQQPDRYRTLPKESEAEWPKRTSSVIPPIPPRPPGQLFHRSLLELTHAVAGRDDAAPSDVLHHRASRGRLSDSKPVRRLGELDLDKRGNAFSRIQPDGWLKVIPKTWVEDNFSEDGVRSSGSRSSYSQEDQEVVYSTGQACPLYTATMDDVRPRTSSCLLGGEEPERADIWDEARVETLIPAPLRSRRVRPAKDKPARELTHEASNAASCRSVWSSVLCDKDSDGGSEGKNGGSQHCNGRTGIHHTEQETTFDMYNGDDQLTVDIDEILDLYLTPDREKQKKKVQVPNSRQPQWEKIIHIDPTLTSPLGQRYIPSPLMGSAAETKSMCETTDNVNRYHQPANSEVDQDIALSRDSSMSMTLGSVRRRASTLTWQAHPTFTRVSGQGRGWSSSPLREQKLTQNRVQEEAIAVRSPTAAVTFLDENGQAWI</sequence>
<keyword evidence="3" id="KW-1185">Reference proteome</keyword>
<accession>A0AAV9Q9L3</accession>
<dbReference type="Proteomes" id="UP001345827">
    <property type="component" value="Unassembled WGS sequence"/>
</dbReference>
<dbReference type="AlphaFoldDB" id="A0AAV9Q9L3"/>
<gene>
    <name evidence="2" type="ORF">LTR25_005640</name>
</gene>
<feature type="region of interest" description="Disordered" evidence="1">
    <location>
        <begin position="41"/>
        <end position="62"/>
    </location>
</feature>
<evidence type="ECO:0000256" key="1">
    <source>
        <dbReference type="SAM" id="MobiDB-lite"/>
    </source>
</evidence>
<feature type="compositionally biased region" description="Basic and acidic residues" evidence="1">
    <location>
        <begin position="41"/>
        <end position="50"/>
    </location>
</feature>